<evidence type="ECO:0000313" key="3">
    <source>
        <dbReference type="EMBL" id="VFR66614.1"/>
    </source>
</evidence>
<proteinExistence type="predicted"/>
<reference evidence="3" key="1">
    <citation type="submission" date="2019-03" db="EMBL/GenBank/DDBJ databases">
        <authorList>
            <person name="Danneels B."/>
        </authorList>
    </citation>
    <scope>NUCLEOTIDE SEQUENCE</scope>
</reference>
<dbReference type="EMBL" id="CAADIF010000007">
    <property type="protein sequence ID" value="VFR66614.1"/>
    <property type="molecule type" value="Genomic_DNA"/>
</dbReference>
<evidence type="ECO:0000313" key="2">
    <source>
        <dbReference type="EMBL" id="VFR28102.1"/>
    </source>
</evidence>
<dbReference type="AlphaFoldDB" id="A0A484SUS1"/>
<protein>
    <submittedName>
        <fullName evidence="3">Uncharacterized protein</fullName>
    </submittedName>
</protein>
<gene>
    <name evidence="2" type="ORF">ANK1_0334</name>
    <name evidence="3" type="ORF">ANK2_0334</name>
</gene>
<sequence>MQILGFGEEAAPSAPPATRQGESARPVRYDPGASVQVLGLGEPDATVRARLTEREARNLGL</sequence>
<accession>A0A484SUS1</accession>
<feature type="region of interest" description="Disordered" evidence="1">
    <location>
        <begin position="1"/>
        <end position="27"/>
    </location>
</feature>
<dbReference type="EMBL" id="CAADIA010000005">
    <property type="protein sequence ID" value="VFR28102.1"/>
    <property type="molecule type" value="Genomic_DNA"/>
</dbReference>
<evidence type="ECO:0000256" key="1">
    <source>
        <dbReference type="SAM" id="MobiDB-lite"/>
    </source>
</evidence>
<organism evidence="3">
    <name type="scientific">plant metagenome</name>
    <dbReference type="NCBI Taxonomy" id="1297885"/>
    <lineage>
        <taxon>unclassified sequences</taxon>
        <taxon>metagenomes</taxon>
        <taxon>organismal metagenomes</taxon>
    </lineage>
</organism>
<name>A0A484SUS1_9ZZZZ</name>